<sequence length="13" mass="1504">MILTRVVVTTSKR</sequence>
<name>A0A3M7ME51_9PLEO</name>
<evidence type="ECO:0000313" key="1">
    <source>
        <dbReference type="EMBL" id="RMZ72775.1"/>
    </source>
</evidence>
<proteinExistence type="predicted"/>
<reference evidence="1 2" key="1">
    <citation type="journal article" date="2014" name="PLoS ONE">
        <title>De novo Genome Assembly of the Fungal Plant Pathogen Pyrenophora semeniperda.</title>
        <authorList>
            <person name="Soliai M.M."/>
            <person name="Meyer S.E."/>
            <person name="Udall J.A."/>
            <person name="Elzinga D.E."/>
            <person name="Hermansen R.A."/>
            <person name="Bodily P.M."/>
            <person name="Hart A.A."/>
            <person name="Coleman C.E."/>
        </authorList>
    </citation>
    <scope>NUCLEOTIDE SEQUENCE [LARGE SCALE GENOMIC DNA]</scope>
    <source>
        <strain evidence="1 2">CCB06</strain>
        <tissue evidence="1">Mycelium</tissue>
    </source>
</reference>
<protein>
    <submittedName>
        <fullName evidence="1">Uncharacterized protein</fullName>
    </submittedName>
</protein>
<evidence type="ECO:0000313" key="2">
    <source>
        <dbReference type="Proteomes" id="UP000265663"/>
    </source>
</evidence>
<organism evidence="1 2">
    <name type="scientific">Pyrenophora seminiperda CCB06</name>
    <dbReference type="NCBI Taxonomy" id="1302712"/>
    <lineage>
        <taxon>Eukaryota</taxon>
        <taxon>Fungi</taxon>
        <taxon>Dikarya</taxon>
        <taxon>Ascomycota</taxon>
        <taxon>Pezizomycotina</taxon>
        <taxon>Dothideomycetes</taxon>
        <taxon>Pleosporomycetidae</taxon>
        <taxon>Pleosporales</taxon>
        <taxon>Pleosporineae</taxon>
        <taxon>Pleosporaceae</taxon>
        <taxon>Pyrenophora</taxon>
    </lineage>
</organism>
<gene>
    <name evidence="1" type="ORF">GMOD_00009816</name>
</gene>
<dbReference type="EMBL" id="KE747834">
    <property type="protein sequence ID" value="RMZ72775.1"/>
    <property type="molecule type" value="Genomic_DNA"/>
</dbReference>
<dbReference type="Proteomes" id="UP000265663">
    <property type="component" value="Unassembled WGS sequence"/>
</dbReference>
<accession>A0A3M7ME51</accession>
<keyword evidence="2" id="KW-1185">Reference proteome</keyword>